<dbReference type="Proteomes" id="UP000192288">
    <property type="component" value="Unassembled WGS sequence"/>
</dbReference>
<gene>
    <name evidence="2" type="ORF">BMR96_01680</name>
</gene>
<protein>
    <submittedName>
        <fullName evidence="2">Transcriptional regulator</fullName>
    </submittedName>
</protein>
<dbReference type="SMART" id="SM00530">
    <property type="entry name" value="HTH_XRE"/>
    <property type="match status" value="1"/>
</dbReference>
<dbReference type="InterPro" id="IPR001387">
    <property type="entry name" value="Cro/C1-type_HTH"/>
</dbReference>
<dbReference type="AlphaFoldDB" id="A0A1X0VFL1"/>
<dbReference type="Pfam" id="PF01381">
    <property type="entry name" value="HTH_3"/>
    <property type="match status" value="1"/>
</dbReference>
<dbReference type="RefSeq" id="WP_036068669.1">
    <property type="nucleotide sequence ID" value="NZ_MPLS01000003.1"/>
</dbReference>
<dbReference type="InterPro" id="IPR011990">
    <property type="entry name" value="TPR-like_helical_dom_sf"/>
</dbReference>
<name>A0A1X0VFL1_LEUPS</name>
<dbReference type="eggNOG" id="COG1396">
    <property type="taxonomic scope" value="Bacteria"/>
</dbReference>
<dbReference type="Gene3D" id="1.25.40.10">
    <property type="entry name" value="Tetratricopeptide repeat domain"/>
    <property type="match status" value="1"/>
</dbReference>
<dbReference type="InterPro" id="IPR053163">
    <property type="entry name" value="HTH-type_regulator_Rgg"/>
</dbReference>
<organism evidence="2 3">
    <name type="scientific">Leuconostoc pseudomesenteroides</name>
    <dbReference type="NCBI Taxonomy" id="33968"/>
    <lineage>
        <taxon>Bacteria</taxon>
        <taxon>Bacillati</taxon>
        <taxon>Bacillota</taxon>
        <taxon>Bacilli</taxon>
        <taxon>Lactobacillales</taxon>
        <taxon>Lactobacillaceae</taxon>
        <taxon>Leuconostoc</taxon>
    </lineage>
</organism>
<dbReference type="STRING" id="33968.BMS77_00325"/>
<dbReference type="GO" id="GO:0003677">
    <property type="term" value="F:DNA binding"/>
    <property type="evidence" value="ECO:0007669"/>
    <property type="project" value="InterPro"/>
</dbReference>
<proteinExistence type="predicted"/>
<evidence type="ECO:0000313" key="3">
    <source>
        <dbReference type="Proteomes" id="UP000192288"/>
    </source>
</evidence>
<dbReference type="CDD" id="cd00093">
    <property type="entry name" value="HTH_XRE"/>
    <property type="match status" value="1"/>
</dbReference>
<dbReference type="InterPro" id="IPR010982">
    <property type="entry name" value="Lambda_DNA-bd_dom_sf"/>
</dbReference>
<dbReference type="EMBL" id="MPLS01000003">
    <property type="protein sequence ID" value="ORI98527.1"/>
    <property type="molecule type" value="Genomic_DNA"/>
</dbReference>
<evidence type="ECO:0000313" key="2">
    <source>
        <dbReference type="EMBL" id="ORI98527.1"/>
    </source>
</evidence>
<sequence length="314" mass="35904">MTNYGEVFHELRVGKQMTLAKTAGDIVSASFLARFEKGETNISLEHFTRILQRLNVTPLEFFALSNHFSAQVFDDLFTQITEQATIDLTRNSAVVGQYVSLLAKKLTHTTQRLPVLLALDFFQKLLDVQHLAQHANATNVSQRLLQGGRRAKNYLLSVDTWGEFEMKILTRFASMICAAELRPLVQLAVQKIAIYQQQAVYEDYMFRLLNSVFFATVYTDTQLSAEILTLMSREMTARNNADNHLKYKLAEALQELAEGQITKSRADFEQLTTVSQQIGLTFDTFFGFSAQDWLAFEEQVKHGQQHTRILRFEL</sequence>
<evidence type="ECO:0000259" key="1">
    <source>
        <dbReference type="PROSITE" id="PS50943"/>
    </source>
</evidence>
<feature type="domain" description="HTH cro/C1-type" evidence="1">
    <location>
        <begin position="27"/>
        <end position="61"/>
    </location>
</feature>
<dbReference type="PROSITE" id="PS50943">
    <property type="entry name" value="HTH_CROC1"/>
    <property type="match status" value="1"/>
</dbReference>
<dbReference type="PANTHER" id="PTHR37038">
    <property type="entry name" value="TRANSCRIPTIONAL REGULATOR-RELATED"/>
    <property type="match status" value="1"/>
</dbReference>
<comment type="caution">
    <text evidence="2">The sequence shown here is derived from an EMBL/GenBank/DDBJ whole genome shotgun (WGS) entry which is preliminary data.</text>
</comment>
<dbReference type="SUPFAM" id="SSF47413">
    <property type="entry name" value="lambda repressor-like DNA-binding domains"/>
    <property type="match status" value="1"/>
</dbReference>
<accession>A0A1X0VFL1</accession>
<reference evidence="2 3" key="1">
    <citation type="journal article" date="2017" name="Front. Microbiol.">
        <title>Genomic Characterization of Dairy Associated Leuconostoc Species and Diversity of Leuconostocs in Undefined Mixed Mesophilic Starter Cultures.</title>
        <authorList>
            <person name="Frantzen C.A."/>
            <person name="Kot W."/>
            <person name="Pedersen T.B."/>
            <person name="Ardo Y.M."/>
            <person name="Broadbent J.R."/>
            <person name="Neve H."/>
            <person name="Hansen L.H."/>
            <person name="Dal Bello F."/>
            <person name="Ostlie H.M."/>
            <person name="Kleppen H.P."/>
            <person name="Vogensen F.K."/>
            <person name="Holo H."/>
        </authorList>
    </citation>
    <scope>NUCLEOTIDE SEQUENCE [LARGE SCALE GENOMIC DNA]</scope>
    <source>
        <strain evidence="2 3">LMGCF08</strain>
    </source>
</reference>